<dbReference type="PANTHER" id="PTHR43248:SF29">
    <property type="entry name" value="TRIPEPTIDYL AMINOPEPTIDASE"/>
    <property type="match status" value="1"/>
</dbReference>
<dbReference type="SUPFAM" id="SSF53474">
    <property type="entry name" value="alpha/beta-Hydrolases"/>
    <property type="match status" value="1"/>
</dbReference>
<evidence type="ECO:0000256" key="3">
    <source>
        <dbReference type="ARBA" id="ARBA00022801"/>
    </source>
</evidence>
<keyword evidence="2" id="KW-0732">Signal</keyword>
<accession>A0A401YTJ1</accession>
<dbReference type="InterPro" id="IPR029058">
    <property type="entry name" value="AB_hydrolase_fold"/>
</dbReference>
<dbReference type="Pfam" id="PF00561">
    <property type="entry name" value="Abhydrolase_1"/>
    <property type="match status" value="1"/>
</dbReference>
<reference evidence="5 6" key="1">
    <citation type="submission" date="2018-12" db="EMBL/GenBank/DDBJ databases">
        <title>Draft genome sequence of Embleya hyalina NBRC 13850T.</title>
        <authorList>
            <person name="Komaki H."/>
            <person name="Hosoyama A."/>
            <person name="Kimura A."/>
            <person name="Ichikawa N."/>
            <person name="Tamura T."/>
        </authorList>
    </citation>
    <scope>NUCLEOTIDE SEQUENCE [LARGE SCALE GENOMIC DNA]</scope>
    <source>
        <strain evidence="5 6">NBRC 13850</strain>
    </source>
</reference>
<dbReference type="Gene3D" id="3.40.50.1820">
    <property type="entry name" value="alpha/beta hydrolase"/>
    <property type="match status" value="1"/>
</dbReference>
<comment type="similarity">
    <text evidence="1">Belongs to the peptidase S33 family.</text>
</comment>
<organism evidence="5 6">
    <name type="scientific">Embleya hyalina</name>
    <dbReference type="NCBI Taxonomy" id="516124"/>
    <lineage>
        <taxon>Bacteria</taxon>
        <taxon>Bacillati</taxon>
        <taxon>Actinomycetota</taxon>
        <taxon>Actinomycetes</taxon>
        <taxon>Kitasatosporales</taxon>
        <taxon>Streptomycetaceae</taxon>
        <taxon>Embleya</taxon>
    </lineage>
</organism>
<dbReference type="InterPro" id="IPR000073">
    <property type="entry name" value="AB_hydrolase_1"/>
</dbReference>
<gene>
    <name evidence="5" type="primary">tap_5</name>
    <name evidence="5" type="ORF">EHYA_05609</name>
</gene>
<dbReference type="AlphaFoldDB" id="A0A401YTJ1"/>
<feature type="domain" description="AB hydrolase-1" evidence="4">
    <location>
        <begin position="96"/>
        <end position="248"/>
    </location>
</feature>
<keyword evidence="5" id="KW-0031">Aminopeptidase</keyword>
<protein>
    <submittedName>
        <fullName evidence="5">Tripeptidyl aminopeptidase</fullName>
    </submittedName>
</protein>
<proteinExistence type="inferred from homology"/>
<evidence type="ECO:0000256" key="1">
    <source>
        <dbReference type="ARBA" id="ARBA00010088"/>
    </source>
</evidence>
<evidence type="ECO:0000256" key="2">
    <source>
        <dbReference type="ARBA" id="ARBA00022729"/>
    </source>
</evidence>
<dbReference type="InterPro" id="IPR051601">
    <property type="entry name" value="Serine_prot/Carboxylest_S33"/>
</dbReference>
<dbReference type="PANTHER" id="PTHR43248">
    <property type="entry name" value="2-SUCCINYL-6-HYDROXY-2,4-CYCLOHEXADIENE-1-CARBOXYLATE SYNTHASE"/>
    <property type="match status" value="1"/>
</dbReference>
<evidence type="ECO:0000313" key="6">
    <source>
        <dbReference type="Proteomes" id="UP000286931"/>
    </source>
</evidence>
<dbReference type="Proteomes" id="UP000286931">
    <property type="component" value="Unassembled WGS sequence"/>
</dbReference>
<dbReference type="GO" id="GO:0004177">
    <property type="term" value="F:aminopeptidase activity"/>
    <property type="evidence" value="ECO:0007669"/>
    <property type="project" value="UniProtKB-KW"/>
</dbReference>
<name>A0A401YTJ1_9ACTN</name>
<keyword evidence="5" id="KW-0645">Protease</keyword>
<evidence type="ECO:0000313" key="5">
    <source>
        <dbReference type="EMBL" id="GCD97911.1"/>
    </source>
</evidence>
<evidence type="ECO:0000259" key="4">
    <source>
        <dbReference type="Pfam" id="PF00561"/>
    </source>
</evidence>
<sequence>MNSINSRLRRSIIVGVGILGAAAGSVLPAGAEVPEQSRDLRSFYEQKIGWSPCAFDRDVECASVEVPLDYSHPSGERISVAISRQKAADSKARRGVLFYNPGGPGGSGLTNQYGRSAPKEQFKGTPLNAVYDLIGFDPRGIGQSTPLRCEDLDLPDIKSRPSDKDFDQFATWAKELEKSCDKLDGQRRKHFNTRNTARDMNVIRAVLGERRINYVGYSYGTYLGAVYGSLFPSRLDRSVLDSSVHPDKTGHAYMTSKAEAARRFVEEWAQTTGAWTSR</sequence>
<comment type="caution">
    <text evidence="5">The sequence shown here is derived from an EMBL/GenBank/DDBJ whole genome shotgun (WGS) entry which is preliminary data.</text>
</comment>
<dbReference type="EMBL" id="BIFH01000025">
    <property type="protein sequence ID" value="GCD97911.1"/>
    <property type="molecule type" value="Genomic_DNA"/>
</dbReference>
<keyword evidence="3" id="KW-0378">Hydrolase</keyword>
<keyword evidence="6" id="KW-1185">Reference proteome</keyword>